<feature type="compositionally biased region" description="Basic and acidic residues" evidence="16">
    <location>
        <begin position="949"/>
        <end position="985"/>
    </location>
</feature>
<dbReference type="SMART" id="SM00109">
    <property type="entry name" value="C1"/>
    <property type="match status" value="2"/>
</dbReference>
<evidence type="ECO:0000256" key="5">
    <source>
        <dbReference type="ARBA" id="ARBA00022490"/>
    </source>
</evidence>
<dbReference type="GeneID" id="107223033"/>
<name>A0ABM3G8L9_NEOLC</name>
<dbReference type="SMART" id="SM00454">
    <property type="entry name" value="SAM"/>
    <property type="match status" value="1"/>
</dbReference>
<keyword evidence="10 15" id="KW-0547">Nucleotide-binding</keyword>
<evidence type="ECO:0000256" key="13">
    <source>
        <dbReference type="ARBA" id="ARBA00022833"/>
    </source>
</evidence>
<dbReference type="SUPFAM" id="SSF50729">
    <property type="entry name" value="PH domain-like"/>
    <property type="match status" value="1"/>
</dbReference>
<evidence type="ECO:0000256" key="6">
    <source>
        <dbReference type="ARBA" id="ARBA00022553"/>
    </source>
</evidence>
<dbReference type="EC" id="2.7.1.107" evidence="15"/>
<evidence type="ECO:0000259" key="19">
    <source>
        <dbReference type="PROSITE" id="PS50105"/>
    </source>
</evidence>
<keyword evidence="9" id="KW-0677">Repeat</keyword>
<dbReference type="CDD" id="cd20800">
    <property type="entry name" value="C1_DGK_typeII_rpt1"/>
    <property type="match status" value="1"/>
</dbReference>
<comment type="catalytic activity">
    <reaction evidence="1 15">
        <text>a 1,2-diacyl-sn-glycerol + ATP = a 1,2-diacyl-sn-glycero-3-phosphate + ADP + H(+)</text>
        <dbReference type="Rhea" id="RHEA:10272"/>
        <dbReference type="ChEBI" id="CHEBI:15378"/>
        <dbReference type="ChEBI" id="CHEBI:17815"/>
        <dbReference type="ChEBI" id="CHEBI:30616"/>
        <dbReference type="ChEBI" id="CHEBI:58608"/>
        <dbReference type="ChEBI" id="CHEBI:456216"/>
        <dbReference type="EC" id="2.7.1.107"/>
    </reaction>
</comment>
<dbReference type="Gene3D" id="2.60.200.40">
    <property type="match status" value="1"/>
</dbReference>
<protein>
    <recommendedName>
        <fullName evidence="15">Diacylglycerol kinase</fullName>
        <shortName evidence="15">DAG kinase</shortName>
        <ecNumber evidence="15">2.7.1.107</ecNumber>
    </recommendedName>
</protein>
<evidence type="ECO:0000259" key="17">
    <source>
        <dbReference type="PROSITE" id="PS50003"/>
    </source>
</evidence>
<dbReference type="InterPro" id="IPR001660">
    <property type="entry name" value="SAM"/>
</dbReference>
<accession>A0ABM3G8L9</accession>
<comment type="function">
    <text evidence="2">Phosphorylates diacylglycerol (DAG) to generate phosphatidic acid (PA).</text>
</comment>
<dbReference type="InterPro" id="IPR037607">
    <property type="entry name" value="DGK"/>
</dbReference>
<dbReference type="PANTHER" id="PTHR11255">
    <property type="entry name" value="DIACYLGLYCEROL KINASE"/>
    <property type="match status" value="1"/>
</dbReference>
<dbReference type="Pfam" id="PF00169">
    <property type="entry name" value="PH"/>
    <property type="match status" value="1"/>
</dbReference>
<feature type="compositionally biased region" description="Polar residues" evidence="16">
    <location>
        <begin position="882"/>
        <end position="895"/>
    </location>
</feature>
<evidence type="ECO:0000256" key="10">
    <source>
        <dbReference type="ARBA" id="ARBA00022741"/>
    </source>
</evidence>
<evidence type="ECO:0000259" key="20">
    <source>
        <dbReference type="PROSITE" id="PS50146"/>
    </source>
</evidence>
<feature type="domain" description="Phorbol-ester/DAG-type" evidence="18">
    <location>
        <begin position="235"/>
        <end position="285"/>
    </location>
</feature>
<keyword evidence="12 15" id="KW-0418">Kinase</keyword>
<dbReference type="Pfam" id="PF00130">
    <property type="entry name" value="C1_1"/>
    <property type="match status" value="2"/>
</dbReference>
<evidence type="ECO:0000256" key="8">
    <source>
        <dbReference type="ARBA" id="ARBA00022723"/>
    </source>
</evidence>
<feature type="region of interest" description="Disordered" evidence="16">
    <location>
        <begin position="1"/>
        <end position="96"/>
    </location>
</feature>
<evidence type="ECO:0000256" key="14">
    <source>
        <dbReference type="ARBA" id="ARBA00022840"/>
    </source>
</evidence>
<dbReference type="SUPFAM" id="SSF57889">
    <property type="entry name" value="Cysteine-rich domain"/>
    <property type="match status" value="2"/>
</dbReference>
<keyword evidence="21" id="KW-1185">Reference proteome</keyword>
<dbReference type="Gene3D" id="3.30.60.20">
    <property type="match status" value="2"/>
</dbReference>
<dbReference type="SMART" id="SM00045">
    <property type="entry name" value="DAGKa"/>
    <property type="match status" value="1"/>
</dbReference>
<reference evidence="22 23" key="1">
    <citation type="submission" date="2025-05" db="UniProtKB">
        <authorList>
            <consortium name="RefSeq"/>
        </authorList>
    </citation>
    <scope>IDENTIFICATION</scope>
    <source>
        <tissue evidence="22 23">Thorax and Abdomen</tissue>
    </source>
</reference>
<dbReference type="PROSITE" id="PS50081">
    <property type="entry name" value="ZF_DAG_PE_2"/>
    <property type="match status" value="2"/>
</dbReference>
<evidence type="ECO:0000256" key="1">
    <source>
        <dbReference type="ARBA" id="ARBA00001383"/>
    </source>
</evidence>
<dbReference type="GO" id="GO:0016301">
    <property type="term" value="F:kinase activity"/>
    <property type="evidence" value="ECO:0007669"/>
    <property type="project" value="UniProtKB-KW"/>
</dbReference>
<evidence type="ECO:0000313" key="23">
    <source>
        <dbReference type="RefSeq" id="XP_046596622.1"/>
    </source>
</evidence>
<dbReference type="CDD" id="cd20852">
    <property type="entry name" value="C1_DGK_typeII_rpt2"/>
    <property type="match status" value="1"/>
</dbReference>
<keyword evidence="6" id="KW-0597">Phosphoprotein</keyword>
<dbReference type="Gene3D" id="1.10.150.50">
    <property type="entry name" value="Transcription Factor, Ets-1"/>
    <property type="match status" value="1"/>
</dbReference>
<keyword evidence="13" id="KW-0862">Zinc</keyword>
<dbReference type="RefSeq" id="XP_046596621.1">
    <property type="nucleotide sequence ID" value="XM_046740665.1"/>
</dbReference>
<evidence type="ECO:0000256" key="15">
    <source>
        <dbReference type="RuleBase" id="RU361128"/>
    </source>
</evidence>
<feature type="region of interest" description="Disordered" evidence="16">
    <location>
        <begin position="838"/>
        <end position="923"/>
    </location>
</feature>
<feature type="compositionally biased region" description="Acidic residues" evidence="16">
    <location>
        <begin position="51"/>
        <end position="81"/>
    </location>
</feature>
<dbReference type="Gene3D" id="3.40.50.10330">
    <property type="entry name" value="Probable inorganic polyphosphate/atp-NAD kinase, domain 1"/>
    <property type="match status" value="1"/>
</dbReference>
<dbReference type="Gene3D" id="2.30.29.30">
    <property type="entry name" value="Pleckstrin-homology domain (PH domain)/Phosphotyrosine-binding domain (PTB)"/>
    <property type="match status" value="1"/>
</dbReference>
<feature type="domain" description="Phorbol-ester/DAG-type" evidence="18">
    <location>
        <begin position="308"/>
        <end position="359"/>
    </location>
</feature>
<evidence type="ECO:0000259" key="18">
    <source>
        <dbReference type="PROSITE" id="PS50081"/>
    </source>
</evidence>
<gene>
    <name evidence="22 23" type="primary">LOC107223033</name>
</gene>
<dbReference type="CDD" id="cd13274">
    <property type="entry name" value="PH_DGK_type2"/>
    <property type="match status" value="1"/>
</dbReference>
<feature type="domain" description="SAM" evidence="19">
    <location>
        <begin position="1694"/>
        <end position="1756"/>
    </location>
</feature>
<feature type="compositionally biased region" description="Low complexity" evidence="16">
    <location>
        <begin position="1"/>
        <end position="14"/>
    </location>
</feature>
<dbReference type="InterPro" id="IPR016064">
    <property type="entry name" value="NAD/diacylglycerol_kinase_sf"/>
</dbReference>
<proteinExistence type="inferred from homology"/>
<dbReference type="SMART" id="SM00046">
    <property type="entry name" value="DAGKc"/>
    <property type="match status" value="1"/>
</dbReference>
<feature type="region of interest" description="Disordered" evidence="16">
    <location>
        <begin position="1482"/>
        <end position="1517"/>
    </location>
</feature>
<dbReference type="Pfam" id="PF00781">
    <property type="entry name" value="DAGK_cat"/>
    <property type="match status" value="1"/>
</dbReference>
<feature type="compositionally biased region" description="Basic and acidic residues" evidence="16">
    <location>
        <begin position="27"/>
        <end position="36"/>
    </location>
</feature>
<keyword evidence="14 15" id="KW-0067">ATP-binding</keyword>
<feature type="region of interest" description="Disordered" evidence="16">
    <location>
        <begin position="947"/>
        <end position="992"/>
    </location>
</feature>
<evidence type="ECO:0000256" key="9">
    <source>
        <dbReference type="ARBA" id="ARBA00022737"/>
    </source>
</evidence>
<comment type="similarity">
    <text evidence="4 15">Belongs to the eukaryotic diacylglycerol kinase family.</text>
</comment>
<dbReference type="PROSITE" id="PS50105">
    <property type="entry name" value="SAM_DOMAIN"/>
    <property type="match status" value="1"/>
</dbReference>
<dbReference type="SMART" id="SM00233">
    <property type="entry name" value="PH"/>
    <property type="match status" value="1"/>
</dbReference>
<dbReference type="InterPro" id="IPR013761">
    <property type="entry name" value="SAM/pointed_sf"/>
</dbReference>
<dbReference type="Pfam" id="PF00609">
    <property type="entry name" value="DAGK_acc"/>
    <property type="match status" value="1"/>
</dbReference>
<dbReference type="SUPFAM" id="SSF47769">
    <property type="entry name" value="SAM/Pointed domain"/>
    <property type="match status" value="1"/>
</dbReference>
<dbReference type="InterPro" id="IPR001206">
    <property type="entry name" value="Diacylglycerol_kinase_cat_dom"/>
</dbReference>
<evidence type="ECO:0000256" key="4">
    <source>
        <dbReference type="ARBA" id="ARBA00009280"/>
    </source>
</evidence>
<keyword evidence="8" id="KW-0479">Metal-binding</keyword>
<dbReference type="Pfam" id="PF22944">
    <property type="entry name" value="DGKD_4H"/>
    <property type="match status" value="1"/>
</dbReference>
<evidence type="ECO:0000313" key="21">
    <source>
        <dbReference type="Proteomes" id="UP000829291"/>
    </source>
</evidence>
<evidence type="ECO:0000313" key="22">
    <source>
        <dbReference type="RefSeq" id="XP_046596621.1"/>
    </source>
</evidence>
<dbReference type="InterPro" id="IPR011993">
    <property type="entry name" value="PH-like_dom_sf"/>
</dbReference>
<feature type="compositionally biased region" description="Basic and acidic residues" evidence="16">
    <location>
        <begin position="901"/>
        <end position="914"/>
    </location>
</feature>
<evidence type="ECO:0000256" key="16">
    <source>
        <dbReference type="SAM" id="MobiDB-lite"/>
    </source>
</evidence>
<keyword evidence="5" id="KW-0963">Cytoplasm</keyword>
<dbReference type="InterPro" id="IPR000756">
    <property type="entry name" value="Diacylglycerol_kin_accessory"/>
</dbReference>
<sequence>METDVSSAATSSTAVITGRRNRRRRNGIKEIKENTTKDINVNNKEDINDISCDDDDDNDNDDDDDDDDDDEDDDDDDENREENENYNSGTDPSGIIFYDHEERKLGTREEIEDNVQTSLQEGGGCCTKEGFLLKQIWSFQRWRRRYFRLKDQMLYCSKDDEAGIFDEIELTDLTFAECSIKNANHSFQVITPFRSLVLCGESRREMEEWLSALRAAGEGRSQSGEPGPAELLGGNHHWYATSHARPTYCNVCRDALYGVTSHGLSCEVCKCKVHKRCAAKAINNCKWTTLASIGKDIIEDEDGNITMPHQWMEGNLPVSSKCFVCDKTCGSVLRLQDWRCLWCRATVHTACRPAISIRCPLGPAKVSVVPPTSLHSIGSDEAWEAVRPTGCSPLLVFVNSKSGDNQGVKFLRRFKQLLNPAQVFDLINGGPGLGLRLFRHFDPFRILVCSGDGSVGWVLSEIDRLGMHPKQCQVGVLPLGTGNDLARVLGWGASCDDDTHLPQLLEKYEKASTKMLDRWSIMTFERSISLPGPKMSPSPTDLALNTTIAQQYEDSVITHITNILQSDQDNVVLSSAKVLCETVKDFVVRISEASQNTGDQQLGEKCNVLQQKLDLLLQTLDKEESYFSDNNEDDAASQVTLTLQSLLPVDGQEKGALEKPEKDITNLKRIRKRRRFIERETVTSRANSLKRAVRRLVEHTELVVDEQNSSSSDHLASKTPNITITYDDTSAVDEKQEKRDQLDIPGLRPNNVELLSVMPTIDSASSTEPSPCASPTPNLISLSPMPDLRRDSQAEEMLTLPAPDGFADSRRNSSNLPQGVFSFEVPSIDVTAMNLQTNDAERGSNGDEVGQPETPSDIQVTVTSTTLDTSSPSDDTTIQDTMISPDTDSPNSRNASPDEGVNLRKFDREGKVDGSRSSFSCSNSIVSSDSMVLDSSTTMDSRNLTVKNSESEIGHIDSDILDTTKHSDSPEMGHIDSPDNSDTCHSDGQNSESIIDDLSSLGQDLISAMIGEKYDSVRDCLKSEQPEKPQKFCSLAQFVEGNDIARRSFKKPTRNVRKVDKEVMFKLQIAASSTDLTEDAYATGNENNPMELTTGLKNPEEDRIADLLSPVCCFTVASDATPISEKSPSSFPPVISVIVDPPSPSMSIDHHQELNASCKIDPRYRRYSGGSMEKLSVELPGLGCSPQATRRISSGSLLKASEVVSLAANAARFGGSSLSLRHERAKSVDKSSEDSKKLPIINPLVQLPMWPNVSRGAGLISQALLANADALCAAVSPLMDPDETLLEGYYERCVMNNYFGIGIDAKISLDFHHKREEHPEKCRSRAKNYMWYGVLGSKQWLQKTYKNLEQRVQLECDGQRIPLPSLQGIVVLNIPSFMGGTNFWGGTKEGDLFLAPSFDDRILEVVAVFGSVQMAASRLINLQHHRIAQCQTVQINILGEEGVPIQVDGEAWIQPPGMIRIIHKNRMQMLYRNRALETSLRTWEEKQRSSTSTSTSQSTSTLSGGSQTPSSQVDAKPSNLNEEEMGVLLSFIETVTTLVKWVKLLIISHPSLEPDLYQVAARTALSLENVHPGGKIIQGPDLRPVVTELVSSARQLYEDSCELLRDKAHNLRLREDLESKLSASLAGMEQELRKCVFDESGTGLVYLHHLQADEQGDKKNRHRGLFWLKFRRTGWGSGNHPGGSAPARDQATTWNVPEVCSWLESLQLGEYAENFMSHDIRGKELLTLARRDLKELGITKVGHVKRILQAINDLNN</sequence>
<dbReference type="PROSITE" id="PS50146">
    <property type="entry name" value="DAGK"/>
    <property type="match status" value="1"/>
</dbReference>
<dbReference type="InterPro" id="IPR001849">
    <property type="entry name" value="PH_domain"/>
</dbReference>
<feature type="domain" description="DAGKc" evidence="20">
    <location>
        <begin position="389"/>
        <end position="527"/>
    </location>
</feature>
<dbReference type="PROSITE" id="PS50003">
    <property type="entry name" value="PH_DOMAIN"/>
    <property type="match status" value="1"/>
</dbReference>
<dbReference type="InterPro" id="IPR054474">
    <property type="entry name" value="DGKD_4H"/>
</dbReference>
<feature type="domain" description="PH" evidence="17">
    <location>
        <begin position="125"/>
        <end position="218"/>
    </location>
</feature>
<dbReference type="PANTHER" id="PTHR11255:SF109">
    <property type="entry name" value="DIACYLGLYCEROL KINASE ETA"/>
    <property type="match status" value="1"/>
</dbReference>
<evidence type="ECO:0000256" key="3">
    <source>
        <dbReference type="ARBA" id="ARBA00004496"/>
    </source>
</evidence>
<dbReference type="InterPro" id="IPR002219">
    <property type="entry name" value="PKC_DAG/PE"/>
</dbReference>
<dbReference type="PROSITE" id="PS00479">
    <property type="entry name" value="ZF_DAG_PE_1"/>
    <property type="match status" value="1"/>
</dbReference>
<feature type="compositionally biased region" description="Low complexity" evidence="16">
    <location>
        <begin position="861"/>
        <end position="881"/>
    </location>
</feature>
<keyword evidence="7 15" id="KW-0808">Transferase</keyword>
<evidence type="ECO:0000256" key="11">
    <source>
        <dbReference type="ARBA" id="ARBA00022771"/>
    </source>
</evidence>
<dbReference type="Proteomes" id="UP000829291">
    <property type="component" value="Chromosome 5"/>
</dbReference>
<dbReference type="InterPro" id="IPR046349">
    <property type="entry name" value="C1-like_sf"/>
</dbReference>
<evidence type="ECO:0000256" key="12">
    <source>
        <dbReference type="ARBA" id="ARBA00022777"/>
    </source>
</evidence>
<organism evidence="21 22">
    <name type="scientific">Neodiprion lecontei</name>
    <name type="common">Redheaded pine sawfly</name>
    <dbReference type="NCBI Taxonomy" id="441921"/>
    <lineage>
        <taxon>Eukaryota</taxon>
        <taxon>Metazoa</taxon>
        <taxon>Ecdysozoa</taxon>
        <taxon>Arthropoda</taxon>
        <taxon>Hexapoda</taxon>
        <taxon>Insecta</taxon>
        <taxon>Pterygota</taxon>
        <taxon>Neoptera</taxon>
        <taxon>Endopterygota</taxon>
        <taxon>Hymenoptera</taxon>
        <taxon>Tenthredinoidea</taxon>
        <taxon>Diprionidae</taxon>
        <taxon>Diprioninae</taxon>
        <taxon>Neodiprion</taxon>
    </lineage>
</organism>
<dbReference type="InterPro" id="IPR017438">
    <property type="entry name" value="ATP-NAD_kinase_N"/>
</dbReference>
<evidence type="ECO:0000256" key="2">
    <source>
        <dbReference type="ARBA" id="ARBA00002064"/>
    </source>
</evidence>
<dbReference type="Pfam" id="PF07647">
    <property type="entry name" value="SAM_2"/>
    <property type="match status" value="1"/>
</dbReference>
<keyword evidence="11" id="KW-0863">Zinc-finger</keyword>
<dbReference type="SUPFAM" id="SSF111331">
    <property type="entry name" value="NAD kinase/diacylglycerol kinase-like"/>
    <property type="match status" value="2"/>
</dbReference>
<evidence type="ECO:0000256" key="7">
    <source>
        <dbReference type="ARBA" id="ARBA00022679"/>
    </source>
</evidence>
<comment type="subcellular location">
    <subcellularLocation>
        <location evidence="3">Cytoplasm</location>
    </subcellularLocation>
</comment>
<dbReference type="RefSeq" id="XP_046596622.1">
    <property type="nucleotide sequence ID" value="XM_046740666.1"/>
</dbReference>
<feature type="compositionally biased region" description="Low complexity" evidence="16">
    <location>
        <begin position="1489"/>
        <end position="1512"/>
    </location>
</feature>